<evidence type="ECO:0000313" key="6">
    <source>
        <dbReference type="EMBL" id="QCQ46168.1"/>
    </source>
</evidence>
<dbReference type="Proteomes" id="UP000501467">
    <property type="component" value="Chromosome"/>
</dbReference>
<dbReference type="EMBL" id="CP036546">
    <property type="protein sequence ID" value="QCQ46168.1"/>
    <property type="molecule type" value="Genomic_DNA"/>
</dbReference>
<dbReference type="OrthoDB" id="678784at2"/>
<feature type="signal peptide" evidence="2">
    <location>
        <begin position="1"/>
        <end position="21"/>
    </location>
</feature>
<evidence type="ECO:0000256" key="1">
    <source>
        <dbReference type="SAM" id="MobiDB-lite"/>
    </source>
</evidence>
<name>A0A0I9TH91_BACFG</name>
<reference evidence="6 8" key="3">
    <citation type="submission" date="2019-03" db="EMBL/GenBank/DDBJ databases">
        <title>Complete genome assembly of MDR B. fragilis.</title>
        <authorList>
            <person name="Sydenham T.V."/>
            <person name="Hasman H."/>
            <person name="Justesen U.S."/>
        </authorList>
    </citation>
    <scope>NUCLEOTIDE SEQUENCE [LARGE SCALE GENOMIC DNA]</scope>
    <source>
        <strain evidence="6 8">DCMSKEJBY0001B</strain>
    </source>
</reference>
<gene>
    <name evidence="6" type="ORF">EC80_015580</name>
    <name evidence="4" type="ORF">EE52_0214290</name>
    <name evidence="7" type="ORF">FOC69_03520</name>
    <name evidence="5" type="ORF">O1422_03020</name>
</gene>
<protein>
    <submittedName>
        <fullName evidence="5">DUF4296 domain-containing protein</fullName>
    </submittedName>
</protein>
<evidence type="ECO:0000313" key="9">
    <source>
        <dbReference type="Proteomes" id="UP000501467"/>
    </source>
</evidence>
<reference evidence="4" key="2">
    <citation type="submission" date="2014-07" db="EMBL/GenBank/DDBJ databases">
        <title>Genetics and epidemiology of antimicrobial resistance in B. fragilis group.</title>
        <authorList>
            <person name="Sydenham T.V."/>
            <person name="Hasman H."/>
            <person name="Kemp M."/>
            <person name="Justesen U.S."/>
        </authorList>
    </citation>
    <scope>NUCLEOTIDE SEQUENCE [LARGE SCALE GENOMIC DNA]</scope>
    <source>
        <strain evidence="4">DCMOUH0018B</strain>
    </source>
</reference>
<accession>A0A0I9TH91</accession>
<feature type="compositionally biased region" description="Polar residues" evidence="1">
    <location>
        <begin position="287"/>
        <end position="297"/>
    </location>
</feature>
<evidence type="ECO:0000313" key="5">
    <source>
        <dbReference type="EMBL" id="MCZ2653131.1"/>
    </source>
</evidence>
<organism evidence="4">
    <name type="scientific">Bacteroides fragilis</name>
    <dbReference type="NCBI Taxonomy" id="817"/>
    <lineage>
        <taxon>Bacteria</taxon>
        <taxon>Pseudomonadati</taxon>
        <taxon>Bacteroidota</taxon>
        <taxon>Bacteroidia</taxon>
        <taxon>Bacteroidales</taxon>
        <taxon>Bacteroidaceae</taxon>
        <taxon>Bacteroides</taxon>
    </lineage>
</organism>
<evidence type="ECO:0000259" key="3">
    <source>
        <dbReference type="Pfam" id="PF14129"/>
    </source>
</evidence>
<evidence type="ECO:0000313" key="8">
    <source>
        <dbReference type="Proteomes" id="UP000036847"/>
    </source>
</evidence>
<dbReference type="PROSITE" id="PS51257">
    <property type="entry name" value="PROKAR_LIPOPROTEIN"/>
    <property type="match status" value="1"/>
</dbReference>
<dbReference type="InterPro" id="IPR025381">
    <property type="entry name" value="DUF4296"/>
</dbReference>
<feature type="domain" description="DUF4296" evidence="3">
    <location>
        <begin position="27"/>
        <end position="109"/>
    </location>
</feature>
<reference evidence="4" key="1">
    <citation type="book" date="2014" name="THE 24TH EUROPEAN CONGRESS OF CLINICAL MICROBIOLOGY AND INFECTIOUS DISEASES" publisher="ECCMID 2014" city="Barcelona, Spain">
        <title>Identification of resistance genes in three multidrug-resistant Bacteroides fragilis isolates by whole genome sequencing.</title>
        <editorList>
            <person name="Unknown"/>
            <person name="A."/>
        </editorList>
        <authorList>
            <person name="Sydenham T.V."/>
            <person name="Hasman H."/>
            <person name="Wang M."/>
            <person name="Soki J."/>
            <person name="Nagy E."/>
            <person name="Justesen U.S."/>
        </authorList>
    </citation>
    <scope>NUCLEOTIDE SEQUENCE</scope>
    <source>
        <strain evidence="4">DCMOUH0018B</strain>
        <strain evidence="6">DCMSKEJBY0001B</strain>
    </source>
</reference>
<reference evidence="7 9" key="4">
    <citation type="submission" date="2020-05" db="EMBL/GenBank/DDBJ databases">
        <title>FDA dAtabase for Regulatory Grade micrObial Sequences (FDA-ARGOS): Supporting development and validation of Infectious Disease Dx tests.</title>
        <authorList>
            <person name="Bojja K."/>
            <person name="Kessler A."/>
            <person name="Tallon L."/>
            <person name="Sadzewicz L."/>
            <person name="Zhao X."/>
            <person name="Vavikolanu K."/>
            <person name="Mehta A."/>
            <person name="Aluvathingal J."/>
            <person name="Nadendla S."/>
            <person name="Myers T."/>
            <person name="Yan Y."/>
            <person name="Sichtig H."/>
        </authorList>
    </citation>
    <scope>NUCLEOTIDE SEQUENCE [LARGE SCALE GENOMIC DNA]</scope>
    <source>
        <strain evidence="7 9">FDAARGOS_763</strain>
    </source>
</reference>
<evidence type="ECO:0000313" key="7">
    <source>
        <dbReference type="EMBL" id="QKH83472.1"/>
    </source>
</evidence>
<dbReference type="PATRIC" id="fig|817.51.peg.4680"/>
<dbReference type="RefSeq" id="WP_005777740.1">
    <property type="nucleotide sequence ID" value="NZ_CAEUHN010000012.1"/>
</dbReference>
<feature type="region of interest" description="Disordered" evidence="1">
    <location>
        <begin position="276"/>
        <end position="348"/>
    </location>
</feature>
<keyword evidence="2" id="KW-0732">Signal</keyword>
<evidence type="ECO:0000256" key="2">
    <source>
        <dbReference type="SAM" id="SignalP"/>
    </source>
</evidence>
<feature type="compositionally biased region" description="Basic and acidic residues" evidence="1">
    <location>
        <begin position="311"/>
        <end position="335"/>
    </location>
</feature>
<dbReference type="Proteomes" id="UP001075704">
    <property type="component" value="Unassembled WGS sequence"/>
</dbReference>
<dbReference type="EMBL" id="CP054003">
    <property type="protein sequence ID" value="QKH83472.1"/>
    <property type="molecule type" value="Genomic_DNA"/>
</dbReference>
<proteinExistence type="predicted"/>
<feature type="compositionally biased region" description="Basic and acidic residues" evidence="1">
    <location>
        <begin position="276"/>
        <end position="285"/>
    </location>
</feature>
<evidence type="ECO:0000313" key="4">
    <source>
        <dbReference type="EMBL" id="KFX74097.1"/>
    </source>
</evidence>
<dbReference type="EMBL" id="JMZZ02000154">
    <property type="protein sequence ID" value="KFX74097.1"/>
    <property type="molecule type" value="Genomic_DNA"/>
</dbReference>
<feature type="chain" id="PRO_5015040610" evidence="2">
    <location>
        <begin position="22"/>
        <end position="348"/>
    </location>
</feature>
<dbReference type="Pfam" id="PF14129">
    <property type="entry name" value="DUF4296"/>
    <property type="match status" value="1"/>
</dbReference>
<dbReference type="Proteomes" id="UP000036847">
    <property type="component" value="Chromosome"/>
</dbReference>
<feature type="compositionally biased region" description="Basic residues" evidence="1">
    <location>
        <begin position="338"/>
        <end position="348"/>
    </location>
</feature>
<sequence length="348" mass="40399">MKKYFRFQLCCICLLVLITSACKVKRPDSVISESQMENLLYDYHIAKAMGENMPGGENYKKALYVEAVFKKYGTTEEVFDSSMVWYTRNTKILSEIYEKVNKRLKAQQDAINHLIALRDNKPKMSAPGDSIDVWAWQRVAQLTGSPLNNRFTFTLPSDTNFKKRDVLLWKIQYNFLDGMPDSTMAPVMAMQIVYKNDSVTNSCTKHIFESGIQDIRLQSDTMTIKEIKGFIFYPQSQKSTTLLVSDISLTRYHVNDSLTQMGKDSLNADSITEKNKVDSIRKKAPQDTIQTTPVHQRTNPKDLNRPNNDVRPVKPEQREKEQQIEKEKQQLERQQRTNPRRPLRRQNN</sequence>
<reference evidence="5" key="5">
    <citation type="submission" date="2022-12" db="EMBL/GenBank/DDBJ databases">
        <title>Development of a Multilocus Sequence Typing Scheme for Bacteroides fragilis Based on Whole Genome Sequencing Data and Clinical Application.</title>
        <authorList>
            <person name="Nielsen F.D."/>
            <person name="Justesen U.S."/>
        </authorList>
    </citation>
    <scope>NUCLEOTIDE SEQUENCE</scope>
    <source>
        <strain evidence="5">BF_BC_ODE_DK_2015_2</strain>
    </source>
</reference>
<dbReference type="AlphaFoldDB" id="A0A0I9TH91"/>
<dbReference type="EMBL" id="JAPUAC010000002">
    <property type="protein sequence ID" value="MCZ2653131.1"/>
    <property type="molecule type" value="Genomic_DNA"/>
</dbReference>